<gene>
    <name evidence="1" type="ORF">ACFP3V_25915</name>
</gene>
<dbReference type="Proteomes" id="UP001596174">
    <property type="component" value="Unassembled WGS sequence"/>
</dbReference>
<evidence type="ECO:0000313" key="1">
    <source>
        <dbReference type="EMBL" id="MFC5910636.1"/>
    </source>
</evidence>
<comment type="caution">
    <text evidence="1">The sequence shown here is derived from an EMBL/GenBank/DDBJ whole genome shotgun (WGS) entry which is preliminary data.</text>
</comment>
<keyword evidence="2" id="KW-1185">Reference proteome</keyword>
<accession>A0ABW1G7F3</accession>
<protein>
    <submittedName>
        <fullName evidence="1">Uncharacterized protein</fullName>
    </submittedName>
</protein>
<reference evidence="2" key="1">
    <citation type="journal article" date="2019" name="Int. J. Syst. Evol. Microbiol.">
        <title>The Global Catalogue of Microorganisms (GCM) 10K type strain sequencing project: providing services to taxonomists for standard genome sequencing and annotation.</title>
        <authorList>
            <consortium name="The Broad Institute Genomics Platform"/>
            <consortium name="The Broad Institute Genome Sequencing Center for Infectious Disease"/>
            <person name="Wu L."/>
            <person name="Ma J."/>
        </authorList>
    </citation>
    <scope>NUCLEOTIDE SEQUENCE [LARGE SCALE GENOMIC DNA]</scope>
    <source>
        <strain evidence="2">JCM 4816</strain>
    </source>
</reference>
<dbReference type="EMBL" id="JBHSQJ010000126">
    <property type="protein sequence ID" value="MFC5910636.1"/>
    <property type="molecule type" value="Genomic_DNA"/>
</dbReference>
<dbReference type="RefSeq" id="WP_380588171.1">
    <property type="nucleotide sequence ID" value="NZ_JBHSQJ010000126.1"/>
</dbReference>
<evidence type="ECO:0000313" key="2">
    <source>
        <dbReference type="Proteomes" id="UP001596174"/>
    </source>
</evidence>
<proteinExistence type="predicted"/>
<sequence length="175" mass="18351">MAVIAAIAATPACGGQASSPEAGTLLKASGPITQGTVGLLDNRPGNIDGLAFPLLSNTSSKPLEITGFRLTGTPTGMKVIGYSIYSISAKPGYALVYRYKPMDSGAPDLTKFPDYQGQKFVIAPGKTSDRFIMAKVEITGLVKSHVTGCLVKYTQGSQHYVQTLHCEYALDSGSS</sequence>
<name>A0ABW1G7F3_9ACTN</name>
<organism evidence="1 2">
    <name type="scientific">Streptacidiphilus monticola</name>
    <dbReference type="NCBI Taxonomy" id="2161674"/>
    <lineage>
        <taxon>Bacteria</taxon>
        <taxon>Bacillati</taxon>
        <taxon>Actinomycetota</taxon>
        <taxon>Actinomycetes</taxon>
        <taxon>Kitasatosporales</taxon>
        <taxon>Streptomycetaceae</taxon>
        <taxon>Streptacidiphilus</taxon>
    </lineage>
</organism>